<dbReference type="PROSITE" id="PS51146">
    <property type="entry name" value="KAIC"/>
    <property type="match status" value="2"/>
</dbReference>
<proteinExistence type="predicted"/>
<evidence type="ECO:0000256" key="3">
    <source>
        <dbReference type="ARBA" id="ARBA00022679"/>
    </source>
</evidence>
<reference evidence="8 9" key="1">
    <citation type="journal article" date="2019" name="Int. J. Syst. Evol. Microbiol.">
        <title>The Global Catalogue of Microorganisms (GCM) 10K type strain sequencing project: providing services to taxonomists for standard genome sequencing and annotation.</title>
        <authorList>
            <consortium name="The Broad Institute Genomics Platform"/>
            <consortium name="The Broad Institute Genome Sequencing Center for Infectious Disease"/>
            <person name="Wu L."/>
            <person name="Ma J."/>
        </authorList>
    </citation>
    <scope>NUCLEOTIDE SEQUENCE [LARGE SCALE GENOMIC DNA]</scope>
    <source>
        <strain evidence="8 9">JCM 16327</strain>
    </source>
</reference>
<feature type="domain" description="KaiC" evidence="7">
    <location>
        <begin position="242"/>
        <end position="476"/>
    </location>
</feature>
<dbReference type="GO" id="GO:0005524">
    <property type="term" value="F:ATP binding"/>
    <property type="evidence" value="ECO:0007669"/>
    <property type="project" value="InterPro"/>
</dbReference>
<dbReference type="EC" id="2.7.11.1" evidence="1"/>
<dbReference type="GO" id="GO:0004674">
    <property type="term" value="F:protein serine/threonine kinase activity"/>
    <property type="evidence" value="ECO:0007669"/>
    <property type="project" value="UniProtKB-EC"/>
</dbReference>
<keyword evidence="5" id="KW-0418">Kinase</keyword>
<gene>
    <name evidence="8" type="ORF">GCM10009019_04760</name>
</gene>
<dbReference type="InterPro" id="IPR003593">
    <property type="entry name" value="AAA+_ATPase"/>
</dbReference>
<dbReference type="InterPro" id="IPR014774">
    <property type="entry name" value="KaiC-like_dom"/>
</dbReference>
<evidence type="ECO:0000256" key="5">
    <source>
        <dbReference type="ARBA" id="ARBA00022777"/>
    </source>
</evidence>
<dbReference type="AlphaFoldDB" id="A0AAV3SYX3"/>
<name>A0AAV3SYX3_9EURY</name>
<feature type="domain" description="KaiC" evidence="7">
    <location>
        <begin position="5"/>
        <end position="240"/>
    </location>
</feature>
<dbReference type="Gene3D" id="3.40.50.300">
    <property type="entry name" value="P-loop containing nucleotide triphosphate hydrolases"/>
    <property type="match status" value="2"/>
</dbReference>
<dbReference type="InterPro" id="IPR027417">
    <property type="entry name" value="P-loop_NTPase"/>
</dbReference>
<evidence type="ECO:0000256" key="2">
    <source>
        <dbReference type="ARBA" id="ARBA00022553"/>
    </source>
</evidence>
<dbReference type="RefSeq" id="WP_227261811.1">
    <property type="nucleotide sequence ID" value="NZ_BAAADU010000002.1"/>
</dbReference>
<dbReference type="InterPro" id="IPR030665">
    <property type="entry name" value="KaiC"/>
</dbReference>
<organism evidence="8 9">
    <name type="scientific">Salarchaeum japonicum</name>
    <dbReference type="NCBI Taxonomy" id="555573"/>
    <lineage>
        <taxon>Archaea</taxon>
        <taxon>Methanobacteriati</taxon>
        <taxon>Methanobacteriota</taxon>
        <taxon>Stenosarchaea group</taxon>
        <taxon>Halobacteria</taxon>
        <taxon>Halobacteriales</taxon>
        <taxon>Halobacteriaceae</taxon>
    </lineage>
</organism>
<comment type="caution">
    <text evidence="8">The sequence shown here is derived from an EMBL/GenBank/DDBJ whole genome shotgun (WGS) entry which is preliminary data.</text>
</comment>
<dbReference type="InterPro" id="IPR051347">
    <property type="entry name" value="Circadian_clock_KaiC-rel"/>
</dbReference>
<keyword evidence="3" id="KW-0808">Transferase</keyword>
<dbReference type="Proteomes" id="UP001500194">
    <property type="component" value="Unassembled WGS sequence"/>
</dbReference>
<dbReference type="EMBL" id="BAAADU010000002">
    <property type="protein sequence ID" value="GAA0645608.1"/>
    <property type="molecule type" value="Genomic_DNA"/>
</dbReference>
<dbReference type="InterPro" id="IPR010624">
    <property type="entry name" value="KaiC_dom"/>
</dbReference>
<keyword evidence="4" id="KW-0677">Repeat</keyword>
<sequence length="489" mass="53646">MSDLQLVPSGVPGLDELLDGGLVPGRLYLVRGSPGTGKTLLGMEFLSAGLNDGETVLFIHGEESQADITANAAELGIDLSDAAFLDLGPESDFFTGDQSYDLVNPQDVEATQFIDDIRDAIEDLDPDRVCIDPITQLRYVESSDYQFRKRIIALARFLKDRGSTVIATRTEYENNATDDDIASLSDGIIELQRGDAGRRIRVPKHRGIGQKDGTHGLEIRDDGIEVYPSIIPENHQREFEVELVSSGVDELDALLGGGIERGTSTFVSGPTGVGKTTTCTQFLREAAENGDNPIAYLFEESPETFTYRSEAFDIPVSDLRESGDLYLEPIEPLDLSPEEFARDVQRHVEERDSNVVLIDGVEGYKMSLQGNEGALGAKLHALVRYLTNLGVTVLLVDEIKEVTGVPRPTSANVSYVADNIMFLSYVEMGGELRRVMGVLKKRVGDFEHTLREFSISERGIELGEPLHGLQGVLNGSPTWVDRDEYASSR</sequence>
<dbReference type="SMART" id="SM00382">
    <property type="entry name" value="AAA"/>
    <property type="match status" value="2"/>
</dbReference>
<keyword evidence="6" id="KW-0378">Hydrolase</keyword>
<evidence type="ECO:0000256" key="4">
    <source>
        <dbReference type="ARBA" id="ARBA00022737"/>
    </source>
</evidence>
<evidence type="ECO:0000256" key="6">
    <source>
        <dbReference type="ARBA" id="ARBA00022801"/>
    </source>
</evidence>
<dbReference type="PIRSF" id="PIRSF039117">
    <property type="entry name" value="KaiC"/>
    <property type="match status" value="1"/>
</dbReference>
<protein>
    <recommendedName>
        <fullName evidence="1">non-specific serine/threonine protein kinase</fullName>
        <ecNumber evidence="1">2.7.11.1</ecNumber>
    </recommendedName>
</protein>
<evidence type="ECO:0000256" key="1">
    <source>
        <dbReference type="ARBA" id="ARBA00012513"/>
    </source>
</evidence>
<dbReference type="GO" id="GO:0016787">
    <property type="term" value="F:hydrolase activity"/>
    <property type="evidence" value="ECO:0007669"/>
    <property type="project" value="UniProtKB-KW"/>
</dbReference>
<evidence type="ECO:0000313" key="8">
    <source>
        <dbReference type="EMBL" id="GAA0645608.1"/>
    </source>
</evidence>
<dbReference type="PANTHER" id="PTHR42926">
    <property type="match status" value="1"/>
</dbReference>
<dbReference type="PRINTS" id="PR01874">
    <property type="entry name" value="DNAREPAIRADA"/>
</dbReference>
<dbReference type="PANTHER" id="PTHR42926:SF1">
    <property type="entry name" value="CIRCADIAN CLOCK OSCILLATOR PROTEIN KAIC 1"/>
    <property type="match status" value="1"/>
</dbReference>
<dbReference type="Pfam" id="PF06745">
    <property type="entry name" value="ATPase"/>
    <property type="match status" value="2"/>
</dbReference>
<evidence type="ECO:0000259" key="7">
    <source>
        <dbReference type="PROSITE" id="PS51146"/>
    </source>
</evidence>
<evidence type="ECO:0000313" key="9">
    <source>
        <dbReference type="Proteomes" id="UP001500194"/>
    </source>
</evidence>
<dbReference type="SUPFAM" id="SSF52540">
    <property type="entry name" value="P-loop containing nucleoside triphosphate hydrolases"/>
    <property type="match status" value="2"/>
</dbReference>
<keyword evidence="2" id="KW-0597">Phosphoprotein</keyword>
<keyword evidence="9" id="KW-1185">Reference proteome</keyword>
<accession>A0AAV3SYX3</accession>
<dbReference type="GeneID" id="68572408"/>